<dbReference type="STRING" id="282301.A0A267G4F6"/>
<evidence type="ECO:0000256" key="9">
    <source>
        <dbReference type="ARBA" id="ARBA00023180"/>
    </source>
</evidence>
<dbReference type="InterPro" id="IPR038466">
    <property type="entry name" value="S8_pro-domain_sf"/>
</dbReference>
<dbReference type="InterPro" id="IPR015500">
    <property type="entry name" value="Peptidase_S8_subtilisin-rel"/>
</dbReference>
<dbReference type="CDD" id="cd04059">
    <property type="entry name" value="Peptidases_S8_Protein_convertases_Kexins_Furin-like"/>
    <property type="match status" value="1"/>
</dbReference>
<dbReference type="GO" id="GO:0004252">
    <property type="term" value="F:serine-type endopeptidase activity"/>
    <property type="evidence" value="ECO:0007669"/>
    <property type="project" value="UniProtKB-UniRule"/>
</dbReference>
<keyword evidence="7" id="KW-0865">Zymogen</keyword>
<protein>
    <recommendedName>
        <fullName evidence="13">P/Homo B domain-containing protein</fullName>
    </recommendedName>
</protein>
<dbReference type="Pfam" id="PF00082">
    <property type="entry name" value="Peptidase_S8"/>
    <property type="match status" value="1"/>
</dbReference>
<dbReference type="PANTHER" id="PTHR42884">
    <property type="entry name" value="PROPROTEIN CONVERTASE SUBTILISIN/KEXIN-RELATED"/>
    <property type="match status" value="1"/>
</dbReference>
<dbReference type="Pfam" id="PF16470">
    <property type="entry name" value="S8_pro-domain"/>
    <property type="match status" value="1"/>
</dbReference>
<dbReference type="InterPro" id="IPR022398">
    <property type="entry name" value="Peptidase_S8_His-AS"/>
</dbReference>
<evidence type="ECO:0000256" key="7">
    <source>
        <dbReference type="ARBA" id="ARBA00023145"/>
    </source>
</evidence>
<dbReference type="InterPro" id="IPR023827">
    <property type="entry name" value="Peptidase_S8_Asp-AS"/>
</dbReference>
<dbReference type="PROSITE" id="PS00136">
    <property type="entry name" value="SUBTILASE_ASP"/>
    <property type="match status" value="1"/>
</dbReference>
<dbReference type="InterPro" id="IPR000209">
    <property type="entry name" value="Peptidase_S8/S53_dom"/>
</dbReference>
<dbReference type="InterPro" id="IPR034182">
    <property type="entry name" value="Kexin/furin"/>
</dbReference>
<dbReference type="Gene3D" id="3.40.50.200">
    <property type="entry name" value="Peptidase S8/S53 domain"/>
    <property type="match status" value="1"/>
</dbReference>
<feature type="active site" description="Charge relay system" evidence="10 11">
    <location>
        <position position="263"/>
    </location>
</feature>
<keyword evidence="15" id="KW-1185">Reference proteome</keyword>
<evidence type="ECO:0000256" key="5">
    <source>
        <dbReference type="ARBA" id="ARBA00022801"/>
    </source>
</evidence>
<evidence type="ECO:0000259" key="13">
    <source>
        <dbReference type="PROSITE" id="PS51829"/>
    </source>
</evidence>
<dbReference type="EMBL" id="NIVC01000561">
    <property type="protein sequence ID" value="PAA80901.1"/>
    <property type="molecule type" value="Genomic_DNA"/>
</dbReference>
<dbReference type="PANTHER" id="PTHR42884:SF23">
    <property type="entry name" value="FURIN-LIKE PROTEASE 2"/>
    <property type="match status" value="1"/>
</dbReference>
<keyword evidence="5 11" id="KW-0378">Hydrolase</keyword>
<keyword evidence="4 12" id="KW-0732">Signal</keyword>
<evidence type="ECO:0000256" key="11">
    <source>
        <dbReference type="PROSITE-ProRule" id="PRU01240"/>
    </source>
</evidence>
<evidence type="ECO:0000256" key="3">
    <source>
        <dbReference type="ARBA" id="ARBA00022685"/>
    </source>
</evidence>
<dbReference type="FunFam" id="3.40.50.200:FF:000021">
    <property type="entry name" value="Proprotein convertase subtilisin/kexin type 5a"/>
    <property type="match status" value="1"/>
</dbReference>
<evidence type="ECO:0000256" key="6">
    <source>
        <dbReference type="ARBA" id="ARBA00022825"/>
    </source>
</evidence>
<organism evidence="14 15">
    <name type="scientific">Macrostomum lignano</name>
    <dbReference type="NCBI Taxonomy" id="282301"/>
    <lineage>
        <taxon>Eukaryota</taxon>
        <taxon>Metazoa</taxon>
        <taxon>Spiralia</taxon>
        <taxon>Lophotrochozoa</taxon>
        <taxon>Platyhelminthes</taxon>
        <taxon>Rhabditophora</taxon>
        <taxon>Macrostomorpha</taxon>
        <taxon>Macrostomida</taxon>
        <taxon>Macrostomidae</taxon>
        <taxon>Macrostomum</taxon>
    </lineage>
</organism>
<name>A0A267G4F6_9PLAT</name>
<evidence type="ECO:0000256" key="4">
    <source>
        <dbReference type="ARBA" id="ARBA00022729"/>
    </source>
</evidence>
<proteinExistence type="inferred from homology"/>
<dbReference type="InterPro" id="IPR032815">
    <property type="entry name" value="S8_pro-domain"/>
</dbReference>
<keyword evidence="9" id="KW-0325">Glycoprotein</keyword>
<feature type="active site" description="Charge relay system" evidence="10 11">
    <location>
        <position position="443"/>
    </location>
</feature>
<feature type="signal peptide" evidence="12">
    <location>
        <begin position="1"/>
        <end position="23"/>
    </location>
</feature>
<evidence type="ECO:0000313" key="14">
    <source>
        <dbReference type="EMBL" id="PAA80901.1"/>
    </source>
</evidence>
<evidence type="ECO:0000256" key="8">
    <source>
        <dbReference type="ARBA" id="ARBA00023157"/>
    </source>
</evidence>
<dbReference type="SUPFAM" id="SSF52743">
    <property type="entry name" value="Subtilisin-like"/>
    <property type="match status" value="1"/>
</dbReference>
<dbReference type="Gene3D" id="2.60.120.260">
    <property type="entry name" value="Galactose-binding domain-like"/>
    <property type="match status" value="1"/>
</dbReference>
<dbReference type="PRINTS" id="PR00723">
    <property type="entry name" value="SUBTILISIN"/>
</dbReference>
<dbReference type="InterPro" id="IPR002884">
    <property type="entry name" value="P_dom"/>
</dbReference>
<sequence>MIAYKRSKGLPWLLACILSCAICVYNCQEQLTDHFALELLDNSDISVAKEIAKKHNFDLLHHAQQLGNVYHLQHRSACKSNHTANQCATDGAALIRSMLSHPRVLRSIHQVAEDVEKRHLDIKEFLRNLADGVDDKSDDSSEESRAIDKRREEIEDAKIYKKALSRRHLDLIVNDPHFNLQWYLHNTGQLQGINPGLDLNLLPAWNRGFTGSGIVVSVVDDGLDPSNPDLKNYDPLASADFNNLTRKEGIPIRSGPLTMEQTHGTACAGEIGALANNSFCGIGVAFNAKLGGIRILDGVVTDLLEAYAILHNNQYISVYSCSWGPRDNGLVMDMPKFYTSKALQLGVSKGRGGKGSLFVMASGNGGKNADNCGADGFVNNPHTIAVGALNIFGRTPYYGESCSAIHVSAPVGGPHTPNSKLPDYLVTTTMVNGGCFKEMSGTSAATPLVSSCVALALQANPELSWRDVQHLLSRSARLPSSGKGDPKIQSWQVNGAGHYVSHHAGFGLLDCAKLVFTAQTWPGVTDQIDCRDAKPYRGKFRVPSRKPLTLPFDSRGCNGTLKRLEHVLVTLTMQGMAMRGAVEIWLKSPAGTESRLLGMRPKDKDNRVGIKNQTFLTLLNWDENPAGRWLLQIWDRGGGGRRRGVVTEASVQFLGSSGARLPPVSHRRARWLTPDETTAAFRSQRLASAAQEVLHPELATLSRRLHNALVANGNGSGGGDLTAIVNEARRVVSKKGVTDEDLKYLLRQIDSAL</sequence>
<dbReference type="PROSITE" id="PS51829">
    <property type="entry name" value="P_HOMO_B"/>
    <property type="match status" value="1"/>
</dbReference>
<dbReference type="PROSITE" id="PS00137">
    <property type="entry name" value="SUBTILASE_HIS"/>
    <property type="match status" value="1"/>
</dbReference>
<evidence type="ECO:0000256" key="10">
    <source>
        <dbReference type="PIRSR" id="PIRSR615500-1"/>
    </source>
</evidence>
<comment type="caution">
    <text evidence="14">The sequence shown here is derived from an EMBL/GenBank/DDBJ whole genome shotgun (WGS) entry which is preliminary data.</text>
</comment>
<dbReference type="OrthoDB" id="300641at2759"/>
<dbReference type="PROSITE" id="PS51892">
    <property type="entry name" value="SUBTILASE"/>
    <property type="match status" value="1"/>
</dbReference>
<reference evidence="14 15" key="1">
    <citation type="submission" date="2017-06" db="EMBL/GenBank/DDBJ databases">
        <title>A platform for efficient transgenesis in Macrostomum lignano, a flatworm model organism for stem cell research.</title>
        <authorList>
            <person name="Berezikov E."/>
        </authorList>
    </citation>
    <scope>NUCLEOTIDE SEQUENCE [LARGE SCALE GENOMIC DNA]</scope>
    <source>
        <strain evidence="14">DV1</strain>
        <tissue evidence="14">Whole organism</tissue>
    </source>
</reference>
<gene>
    <name evidence="14" type="ORF">BOX15_Mlig002511g2</name>
</gene>
<dbReference type="InterPro" id="IPR036852">
    <property type="entry name" value="Peptidase_S8/S53_dom_sf"/>
</dbReference>
<accession>A0A267G4F6</accession>
<keyword evidence="8" id="KW-1015">Disulfide bond</keyword>
<evidence type="ECO:0000256" key="2">
    <source>
        <dbReference type="ARBA" id="ARBA00022670"/>
    </source>
</evidence>
<dbReference type="GO" id="GO:0000139">
    <property type="term" value="C:Golgi membrane"/>
    <property type="evidence" value="ECO:0007669"/>
    <property type="project" value="TreeGrafter"/>
</dbReference>
<comment type="similarity">
    <text evidence="1">Belongs to the peptidase S8 family. Furin subfamily.</text>
</comment>
<evidence type="ECO:0000256" key="12">
    <source>
        <dbReference type="SAM" id="SignalP"/>
    </source>
</evidence>
<keyword evidence="2 11" id="KW-0645">Protease</keyword>
<feature type="active site" description="Charge relay system" evidence="10 11">
    <location>
        <position position="220"/>
    </location>
</feature>
<dbReference type="AlphaFoldDB" id="A0A267G4F6"/>
<keyword evidence="3" id="KW-0165">Cleavage on pair of basic residues</keyword>
<dbReference type="InterPro" id="IPR008979">
    <property type="entry name" value="Galactose-bd-like_sf"/>
</dbReference>
<dbReference type="SUPFAM" id="SSF54897">
    <property type="entry name" value="Protease propeptides/inhibitors"/>
    <property type="match status" value="1"/>
</dbReference>
<evidence type="ECO:0000256" key="1">
    <source>
        <dbReference type="ARBA" id="ARBA00005325"/>
    </source>
</evidence>
<dbReference type="GO" id="GO:0016485">
    <property type="term" value="P:protein processing"/>
    <property type="evidence" value="ECO:0007669"/>
    <property type="project" value="TreeGrafter"/>
</dbReference>
<dbReference type="GO" id="GO:0005802">
    <property type="term" value="C:trans-Golgi network"/>
    <property type="evidence" value="ECO:0007669"/>
    <property type="project" value="TreeGrafter"/>
</dbReference>
<dbReference type="Proteomes" id="UP000215902">
    <property type="component" value="Unassembled WGS sequence"/>
</dbReference>
<dbReference type="Gene3D" id="3.30.70.850">
    <property type="entry name" value="Peptidase S8, pro-domain"/>
    <property type="match status" value="1"/>
</dbReference>
<feature type="domain" description="P/Homo B" evidence="13">
    <location>
        <begin position="516"/>
        <end position="659"/>
    </location>
</feature>
<keyword evidence="6 11" id="KW-0720">Serine protease</keyword>
<feature type="chain" id="PRO_5012537661" description="P/Homo B domain-containing protein" evidence="12">
    <location>
        <begin position="24"/>
        <end position="753"/>
    </location>
</feature>
<dbReference type="SUPFAM" id="SSF49785">
    <property type="entry name" value="Galactose-binding domain-like"/>
    <property type="match status" value="1"/>
</dbReference>
<evidence type="ECO:0000313" key="15">
    <source>
        <dbReference type="Proteomes" id="UP000215902"/>
    </source>
</evidence>
<dbReference type="Pfam" id="PF01483">
    <property type="entry name" value="P_proprotein"/>
    <property type="match status" value="1"/>
</dbReference>